<evidence type="ECO:0000256" key="3">
    <source>
        <dbReference type="ARBA" id="ARBA00022448"/>
    </source>
</evidence>
<evidence type="ECO:0000313" key="9">
    <source>
        <dbReference type="EMBL" id="RUS94988.1"/>
    </source>
</evidence>
<reference evidence="9" key="2">
    <citation type="journal article" date="2019" name="Genome Biol. Evol.">
        <title>Day and night: Metabolic profiles and evolutionary relationships of six axenic non-marine cyanobacteria.</title>
        <authorList>
            <person name="Will S.E."/>
            <person name="Henke P."/>
            <person name="Boedeker C."/>
            <person name="Huang S."/>
            <person name="Brinkmann H."/>
            <person name="Rohde M."/>
            <person name="Jarek M."/>
            <person name="Friedl T."/>
            <person name="Seufert S."/>
            <person name="Schumacher M."/>
            <person name="Overmann J."/>
            <person name="Neumann-Schaal M."/>
            <person name="Petersen J."/>
        </authorList>
    </citation>
    <scope>NUCLEOTIDE SEQUENCE [LARGE SCALE GENOMIC DNA]</scope>
    <source>
        <strain evidence="9">PCC 7102</strain>
    </source>
</reference>
<keyword evidence="6 8" id="KW-1133">Transmembrane helix</keyword>
<evidence type="ECO:0000256" key="6">
    <source>
        <dbReference type="ARBA" id="ARBA00022989"/>
    </source>
</evidence>
<gene>
    <name evidence="9" type="ORF">DSM106972_091480</name>
</gene>
<evidence type="ECO:0000256" key="2">
    <source>
        <dbReference type="ARBA" id="ARBA00007935"/>
    </source>
</evidence>
<proteinExistence type="inferred from homology"/>
<comment type="similarity">
    <text evidence="2">Belongs to the binding-protein-dependent transport system permease family. FecCD subfamily.</text>
</comment>
<keyword evidence="5 8" id="KW-0812">Transmembrane</keyword>
<feature type="transmembrane region" description="Helical" evidence="8">
    <location>
        <begin position="37"/>
        <end position="57"/>
    </location>
</feature>
<dbReference type="Proteomes" id="UP000271624">
    <property type="component" value="Unassembled WGS sequence"/>
</dbReference>
<dbReference type="Pfam" id="PF01032">
    <property type="entry name" value="FecCD"/>
    <property type="match status" value="1"/>
</dbReference>
<evidence type="ECO:0000256" key="5">
    <source>
        <dbReference type="ARBA" id="ARBA00022692"/>
    </source>
</evidence>
<accession>A0A433UMC0</accession>
<comment type="subcellular location">
    <subcellularLocation>
        <location evidence="1">Cell membrane</location>
        <topology evidence="1">Multi-pass membrane protein</topology>
    </subcellularLocation>
</comment>
<dbReference type="GO" id="GO:0005886">
    <property type="term" value="C:plasma membrane"/>
    <property type="evidence" value="ECO:0007669"/>
    <property type="project" value="UniProtKB-SubCell"/>
</dbReference>
<keyword evidence="4" id="KW-1003">Cell membrane</keyword>
<reference evidence="9" key="1">
    <citation type="submission" date="2018-12" db="EMBL/GenBank/DDBJ databases">
        <authorList>
            <person name="Will S."/>
            <person name="Neumann-Schaal M."/>
            <person name="Henke P."/>
        </authorList>
    </citation>
    <scope>NUCLEOTIDE SEQUENCE</scope>
    <source>
        <strain evidence="9">PCC 7102</strain>
    </source>
</reference>
<dbReference type="GO" id="GO:0022857">
    <property type="term" value="F:transmembrane transporter activity"/>
    <property type="evidence" value="ECO:0007669"/>
    <property type="project" value="InterPro"/>
</dbReference>
<evidence type="ECO:0000256" key="4">
    <source>
        <dbReference type="ARBA" id="ARBA00022475"/>
    </source>
</evidence>
<sequence>MFGSCDHRILVPAVIIMGAIMALIADLMCTIPGNQTVLPLNSVTALISTPVVSWVILRRYYIK</sequence>
<evidence type="ECO:0000256" key="8">
    <source>
        <dbReference type="SAM" id="Phobius"/>
    </source>
</evidence>
<feature type="transmembrane region" description="Helical" evidence="8">
    <location>
        <begin position="9"/>
        <end position="25"/>
    </location>
</feature>
<dbReference type="AlphaFoldDB" id="A0A433UMC0"/>
<dbReference type="InterPro" id="IPR037294">
    <property type="entry name" value="ABC_BtuC-like"/>
</dbReference>
<evidence type="ECO:0008006" key="11">
    <source>
        <dbReference type="Google" id="ProtNLM"/>
    </source>
</evidence>
<keyword evidence="7 8" id="KW-0472">Membrane</keyword>
<dbReference type="InterPro" id="IPR000522">
    <property type="entry name" value="ABC_transptr_permease_BtuC"/>
</dbReference>
<organism evidence="9 10">
    <name type="scientific">Dulcicalothrix desertica PCC 7102</name>
    <dbReference type="NCBI Taxonomy" id="232991"/>
    <lineage>
        <taxon>Bacteria</taxon>
        <taxon>Bacillati</taxon>
        <taxon>Cyanobacteriota</taxon>
        <taxon>Cyanophyceae</taxon>
        <taxon>Nostocales</taxon>
        <taxon>Calotrichaceae</taxon>
        <taxon>Dulcicalothrix</taxon>
    </lineage>
</organism>
<keyword evidence="3" id="KW-0813">Transport</keyword>
<evidence type="ECO:0000313" key="10">
    <source>
        <dbReference type="Proteomes" id="UP000271624"/>
    </source>
</evidence>
<comment type="caution">
    <text evidence="9">The sequence shown here is derived from an EMBL/GenBank/DDBJ whole genome shotgun (WGS) entry which is preliminary data.</text>
</comment>
<dbReference type="SUPFAM" id="SSF81345">
    <property type="entry name" value="ABC transporter involved in vitamin B12 uptake, BtuC"/>
    <property type="match status" value="1"/>
</dbReference>
<evidence type="ECO:0000256" key="7">
    <source>
        <dbReference type="ARBA" id="ARBA00023136"/>
    </source>
</evidence>
<protein>
    <recommendedName>
        <fullName evidence="11">Iron ABC transporter</fullName>
    </recommendedName>
</protein>
<keyword evidence="10" id="KW-1185">Reference proteome</keyword>
<dbReference type="EMBL" id="RSCL01000044">
    <property type="protein sequence ID" value="RUS94988.1"/>
    <property type="molecule type" value="Genomic_DNA"/>
</dbReference>
<dbReference type="Gene3D" id="1.10.3470.10">
    <property type="entry name" value="ABC transporter involved in vitamin B12 uptake, BtuC"/>
    <property type="match status" value="1"/>
</dbReference>
<evidence type="ECO:0000256" key="1">
    <source>
        <dbReference type="ARBA" id="ARBA00004651"/>
    </source>
</evidence>
<name>A0A433UMC0_9CYAN</name>